<accession>A0A9P4SCV3</accession>
<keyword evidence="4" id="KW-1185">Reference proteome</keyword>
<evidence type="ECO:0000256" key="1">
    <source>
        <dbReference type="SAM" id="MobiDB-lite"/>
    </source>
</evidence>
<dbReference type="PROSITE" id="PS50127">
    <property type="entry name" value="UBC_2"/>
    <property type="match status" value="1"/>
</dbReference>
<evidence type="ECO:0000259" key="2">
    <source>
        <dbReference type="PROSITE" id="PS50127"/>
    </source>
</evidence>
<dbReference type="EMBL" id="MU006094">
    <property type="protein sequence ID" value="KAF2839497.1"/>
    <property type="molecule type" value="Genomic_DNA"/>
</dbReference>
<dbReference type="SUPFAM" id="SSF54495">
    <property type="entry name" value="UBC-like"/>
    <property type="match status" value="1"/>
</dbReference>
<dbReference type="OrthoDB" id="10069349at2759"/>
<feature type="compositionally biased region" description="Polar residues" evidence="1">
    <location>
        <begin position="259"/>
        <end position="284"/>
    </location>
</feature>
<dbReference type="Gene3D" id="3.40.50.410">
    <property type="entry name" value="von Willebrand factor, type A domain"/>
    <property type="match status" value="1"/>
</dbReference>
<proteinExistence type="predicted"/>
<dbReference type="Gene3D" id="3.10.110.10">
    <property type="entry name" value="Ubiquitin Conjugating Enzyme"/>
    <property type="match status" value="1"/>
</dbReference>
<sequence>MVLKDFILPDEAIVICVNTSGGMREQIGKLWVEPGSSGIQQPGCAVTEMIRLTEVKDVFRNLVARILTLILVDFQDKLEGVSSVGQTAIWSALHKANSRLANFKQTFPTAKRRIILLTDGKDNNSTVSPSTMCSIPYASDVVVDVVIIATDKANDLFKFAKHTRGYAFCPQTRSALFQVFLLEIVIDVRIRPDVQKEPIYNFETSIPKIANMQDPYNFPRCRPHTHENDEFVLLKDAKQFFSNVTRGTSQTQRKRFARRSTSTISSNNPHNVVPSTQSSTTATHVSVGGPDRITLNKVNLMIQNEHPTTDIYVCERNMGFWEIAMQEPPYGPYSKGVFLLYIHIDEDFPRKSPTARFITLILHSNVTKHR</sequence>
<dbReference type="Proteomes" id="UP000799429">
    <property type="component" value="Unassembled WGS sequence"/>
</dbReference>
<comment type="caution">
    <text evidence="3">The sequence shown here is derived from an EMBL/GenBank/DDBJ whole genome shotgun (WGS) entry which is preliminary data.</text>
</comment>
<evidence type="ECO:0000313" key="3">
    <source>
        <dbReference type="EMBL" id="KAF2839497.1"/>
    </source>
</evidence>
<feature type="region of interest" description="Disordered" evidence="1">
    <location>
        <begin position="248"/>
        <end position="288"/>
    </location>
</feature>
<evidence type="ECO:0000313" key="4">
    <source>
        <dbReference type="Proteomes" id="UP000799429"/>
    </source>
</evidence>
<reference evidence="3" key="1">
    <citation type="journal article" date="2020" name="Stud. Mycol.">
        <title>101 Dothideomycetes genomes: a test case for predicting lifestyles and emergence of pathogens.</title>
        <authorList>
            <person name="Haridas S."/>
            <person name="Albert R."/>
            <person name="Binder M."/>
            <person name="Bloem J."/>
            <person name="Labutti K."/>
            <person name="Salamov A."/>
            <person name="Andreopoulos B."/>
            <person name="Baker S."/>
            <person name="Barry K."/>
            <person name="Bills G."/>
            <person name="Bluhm B."/>
            <person name="Cannon C."/>
            <person name="Castanera R."/>
            <person name="Culley D."/>
            <person name="Daum C."/>
            <person name="Ezra D."/>
            <person name="Gonzalez J."/>
            <person name="Henrissat B."/>
            <person name="Kuo A."/>
            <person name="Liang C."/>
            <person name="Lipzen A."/>
            <person name="Lutzoni F."/>
            <person name="Magnuson J."/>
            <person name="Mondo S."/>
            <person name="Nolan M."/>
            <person name="Ohm R."/>
            <person name="Pangilinan J."/>
            <person name="Park H.-J."/>
            <person name="Ramirez L."/>
            <person name="Alfaro M."/>
            <person name="Sun H."/>
            <person name="Tritt A."/>
            <person name="Yoshinaga Y."/>
            <person name="Zwiers L.-H."/>
            <person name="Turgeon B."/>
            <person name="Goodwin S."/>
            <person name="Spatafora J."/>
            <person name="Crous P."/>
            <person name="Grigoriev I."/>
        </authorList>
    </citation>
    <scope>NUCLEOTIDE SEQUENCE</scope>
    <source>
        <strain evidence="3">CBS 101060</strain>
    </source>
</reference>
<dbReference type="Pfam" id="PF00179">
    <property type="entry name" value="UQ_con"/>
    <property type="match status" value="1"/>
</dbReference>
<gene>
    <name evidence="3" type="ORF">M501DRAFT_1015596</name>
</gene>
<protein>
    <recommendedName>
        <fullName evidence="2">UBC core domain-containing protein</fullName>
    </recommendedName>
</protein>
<name>A0A9P4SCV3_9PEZI</name>
<feature type="domain" description="UBC core" evidence="2">
    <location>
        <begin position="289"/>
        <end position="370"/>
    </location>
</feature>
<dbReference type="SUPFAM" id="SSF53300">
    <property type="entry name" value="vWA-like"/>
    <property type="match status" value="1"/>
</dbReference>
<organism evidence="3 4">
    <name type="scientific">Patellaria atrata CBS 101060</name>
    <dbReference type="NCBI Taxonomy" id="1346257"/>
    <lineage>
        <taxon>Eukaryota</taxon>
        <taxon>Fungi</taxon>
        <taxon>Dikarya</taxon>
        <taxon>Ascomycota</taxon>
        <taxon>Pezizomycotina</taxon>
        <taxon>Dothideomycetes</taxon>
        <taxon>Dothideomycetes incertae sedis</taxon>
        <taxon>Patellariales</taxon>
        <taxon>Patellariaceae</taxon>
        <taxon>Patellaria</taxon>
    </lineage>
</organism>
<dbReference type="InterPro" id="IPR036465">
    <property type="entry name" value="vWFA_dom_sf"/>
</dbReference>
<dbReference type="InterPro" id="IPR016135">
    <property type="entry name" value="UBQ-conjugating_enzyme/RWD"/>
</dbReference>
<dbReference type="AlphaFoldDB" id="A0A9P4SCV3"/>
<dbReference type="InterPro" id="IPR000608">
    <property type="entry name" value="UBC"/>
</dbReference>